<reference evidence="1" key="1">
    <citation type="submission" date="2021-01" db="EMBL/GenBank/DDBJ databases">
        <authorList>
            <person name="Corre E."/>
            <person name="Pelletier E."/>
            <person name="Niang G."/>
            <person name="Scheremetjew M."/>
            <person name="Finn R."/>
            <person name="Kale V."/>
            <person name="Holt S."/>
            <person name="Cochrane G."/>
            <person name="Meng A."/>
            <person name="Brown T."/>
            <person name="Cohen L."/>
        </authorList>
    </citation>
    <scope>NUCLEOTIDE SEQUENCE</scope>
    <source>
        <strain evidence="1">CCMP281</strain>
    </source>
</reference>
<dbReference type="PANTHER" id="PTHR11781:SF22">
    <property type="entry name" value="TYPE I IODOTHYRONINE DEIODINASE"/>
    <property type="match status" value="1"/>
</dbReference>
<evidence type="ECO:0000313" key="1">
    <source>
        <dbReference type="EMBL" id="CAE0140961.1"/>
    </source>
</evidence>
<protein>
    <recommendedName>
        <fullName evidence="2">Thioredoxin-like fold domain-containing protein</fullName>
    </recommendedName>
</protein>
<proteinExistence type="predicted"/>
<organism evidence="1">
    <name type="scientific">Haptolina ericina</name>
    <dbReference type="NCBI Taxonomy" id="156174"/>
    <lineage>
        <taxon>Eukaryota</taxon>
        <taxon>Haptista</taxon>
        <taxon>Haptophyta</taxon>
        <taxon>Prymnesiophyceae</taxon>
        <taxon>Prymnesiales</taxon>
        <taxon>Prymnesiaceae</taxon>
        <taxon>Haptolina</taxon>
    </lineage>
</organism>
<dbReference type="Gene3D" id="3.40.30.10">
    <property type="entry name" value="Glutaredoxin"/>
    <property type="match status" value="1"/>
</dbReference>
<dbReference type="InterPro" id="IPR000643">
    <property type="entry name" value="Iodothyronine_deiodinase"/>
</dbReference>
<dbReference type="EMBL" id="HBHX01060701">
    <property type="protein sequence ID" value="CAE0140961.1"/>
    <property type="molecule type" value="Transcribed_RNA"/>
</dbReference>
<sequence length="163" mass="18310">MATEAGTDRVMICFDAITCPFFRAYAAEDMWKVSNGVPMLHVYLREAEPCDVFDAGGMHLMTPLKMKRRIPWHKNEGERAEAAKDTKLFMEGFMGKGKVNMWMDTMDDTLEAAYEARPWRWYVIEASTGKIITGTNLAPFNMKGKLAKLKEACAGVVKVSTTA</sequence>
<dbReference type="AlphaFoldDB" id="A0A7S3FE90"/>
<gene>
    <name evidence="1" type="ORF">HERI1096_LOCUS33566</name>
</gene>
<dbReference type="PANTHER" id="PTHR11781">
    <property type="entry name" value="IODOTHYRONINE DEIODINASE"/>
    <property type="match status" value="1"/>
</dbReference>
<accession>A0A7S3FE90</accession>
<dbReference type="GO" id="GO:0004800">
    <property type="term" value="F:thyroxine 5'-deiodinase activity"/>
    <property type="evidence" value="ECO:0007669"/>
    <property type="project" value="InterPro"/>
</dbReference>
<name>A0A7S3FE90_9EUKA</name>
<evidence type="ECO:0008006" key="2">
    <source>
        <dbReference type="Google" id="ProtNLM"/>
    </source>
</evidence>